<evidence type="ECO:0000259" key="1">
    <source>
        <dbReference type="PROSITE" id="PS50181"/>
    </source>
</evidence>
<keyword evidence="3" id="KW-1185">Reference proteome</keyword>
<dbReference type="AlphaFoldDB" id="A0A8E2AJG8"/>
<organism evidence="2 3">
    <name type="scientific">Obba rivulosa</name>
    <dbReference type="NCBI Taxonomy" id="1052685"/>
    <lineage>
        <taxon>Eukaryota</taxon>
        <taxon>Fungi</taxon>
        <taxon>Dikarya</taxon>
        <taxon>Basidiomycota</taxon>
        <taxon>Agaricomycotina</taxon>
        <taxon>Agaricomycetes</taxon>
        <taxon>Polyporales</taxon>
        <taxon>Gelatoporiaceae</taxon>
        <taxon>Obba</taxon>
    </lineage>
</organism>
<protein>
    <recommendedName>
        <fullName evidence="1">F-box domain-containing protein</fullName>
    </recommendedName>
</protein>
<dbReference type="InterPro" id="IPR001810">
    <property type="entry name" value="F-box_dom"/>
</dbReference>
<accession>A0A8E2AJG8</accession>
<proteinExistence type="predicted"/>
<reference evidence="2 3" key="1">
    <citation type="submission" date="2016-07" db="EMBL/GenBank/DDBJ databases">
        <title>Draft genome of the white-rot fungus Obba rivulosa 3A-2.</title>
        <authorList>
            <consortium name="DOE Joint Genome Institute"/>
            <person name="Miettinen O."/>
            <person name="Riley R."/>
            <person name="Acob R."/>
            <person name="Barry K."/>
            <person name="Cullen D."/>
            <person name="De Vries R."/>
            <person name="Hainaut M."/>
            <person name="Hatakka A."/>
            <person name="Henrissat B."/>
            <person name="Hilden K."/>
            <person name="Kuo R."/>
            <person name="Labutti K."/>
            <person name="Lipzen A."/>
            <person name="Makela M.R."/>
            <person name="Sandor L."/>
            <person name="Spatafora J.W."/>
            <person name="Grigoriev I.V."/>
            <person name="Hibbett D.S."/>
        </authorList>
    </citation>
    <scope>NUCLEOTIDE SEQUENCE [LARGE SCALE GENOMIC DNA]</scope>
    <source>
        <strain evidence="2 3">3A-2</strain>
    </source>
</reference>
<dbReference type="PROSITE" id="PS50181">
    <property type="entry name" value="FBOX"/>
    <property type="match status" value="1"/>
</dbReference>
<name>A0A8E2AJG8_9APHY</name>
<gene>
    <name evidence="2" type="ORF">OBBRIDRAFT_838806</name>
</gene>
<sequence>MELPDEIYSRIAYFAQHTDLLSLARVCKQSQPAAEKRLYRTLYLRDTGSAYLACQALVAHNGVRGAYVQRFWFCPEIRRPRPFPSEFWQAIQVALTTMDHLESIVLNDSTGLNSWILSPGRFRFQLNDANFNLKWDENMVAFLATQNELCSLGTLDSMDGEPLCGLPAGALQNLNIFSGPLLVLMELVHSPLTHVQIHLDEDTSALLETALTDLGKLKKKLRSLNIVGIPSRYSLETLDIVSRSTFHSNLRHLGLLPLPWGDRTSFRLCLTRLHSLENIEVDVSRWDPPPSDPFQRMIAAELRVYCHQLLRVVFVFAQQEHLWCRQNDEWTKMYPGHYQQTDNLWRNA</sequence>
<evidence type="ECO:0000313" key="3">
    <source>
        <dbReference type="Proteomes" id="UP000250043"/>
    </source>
</evidence>
<evidence type="ECO:0000313" key="2">
    <source>
        <dbReference type="EMBL" id="OCH85641.1"/>
    </source>
</evidence>
<dbReference type="Proteomes" id="UP000250043">
    <property type="component" value="Unassembled WGS sequence"/>
</dbReference>
<dbReference type="Pfam" id="PF12937">
    <property type="entry name" value="F-box-like"/>
    <property type="match status" value="1"/>
</dbReference>
<dbReference type="OrthoDB" id="3250756at2759"/>
<feature type="domain" description="F-box" evidence="1">
    <location>
        <begin position="1"/>
        <end position="42"/>
    </location>
</feature>
<dbReference type="CDD" id="cd09917">
    <property type="entry name" value="F-box_SF"/>
    <property type="match status" value="1"/>
</dbReference>
<dbReference type="EMBL" id="KV722572">
    <property type="protein sequence ID" value="OCH85641.1"/>
    <property type="molecule type" value="Genomic_DNA"/>
</dbReference>